<dbReference type="InterPro" id="IPR002110">
    <property type="entry name" value="Ankyrin_rpt"/>
</dbReference>
<reference evidence="8" key="1">
    <citation type="journal article" date="2021" name="BMC Genomics">
        <title>Chromosome-level genome assembly and manually-curated proteome of model necrotroph Parastagonospora nodorum Sn15 reveals a genome-wide trove of candidate effector homologs, and redundancy of virulence-related functions within an accessory chromosome.</title>
        <authorList>
            <person name="Bertazzoni S."/>
            <person name="Jones D.A.B."/>
            <person name="Phan H.T."/>
            <person name="Tan K.-C."/>
            <person name="Hane J.K."/>
        </authorList>
    </citation>
    <scope>NUCLEOTIDE SEQUENCE [LARGE SCALE GENOMIC DNA]</scope>
    <source>
        <strain evidence="8">SN15 / ATCC MYA-4574 / FGSC 10173)</strain>
    </source>
</reference>
<dbReference type="GO" id="GO:0006629">
    <property type="term" value="P:lipid metabolic process"/>
    <property type="evidence" value="ECO:0007669"/>
    <property type="project" value="InterPro"/>
</dbReference>
<feature type="region of interest" description="Disordered" evidence="4">
    <location>
        <begin position="1015"/>
        <end position="1040"/>
    </location>
</feature>
<feature type="repeat" description="ANK" evidence="3">
    <location>
        <begin position="358"/>
        <end position="380"/>
    </location>
</feature>
<evidence type="ECO:0008006" key="9">
    <source>
        <dbReference type="Google" id="ProtNLM"/>
    </source>
</evidence>
<dbReference type="SMART" id="SM00248">
    <property type="entry name" value="ANK"/>
    <property type="match status" value="7"/>
</dbReference>
<dbReference type="Gene3D" id="1.25.40.20">
    <property type="entry name" value="Ankyrin repeat-containing domain"/>
    <property type="match status" value="1"/>
</dbReference>
<accession>A0A7U2FB99</accession>
<dbReference type="OrthoDB" id="1577640at2759"/>
<dbReference type="SUPFAM" id="SSF48403">
    <property type="entry name" value="Ankyrin repeat"/>
    <property type="match status" value="1"/>
</dbReference>
<dbReference type="PROSITE" id="PS50297">
    <property type="entry name" value="ANK_REP_REGION"/>
    <property type="match status" value="3"/>
</dbReference>
<organism evidence="7 8">
    <name type="scientific">Phaeosphaeria nodorum (strain SN15 / ATCC MYA-4574 / FGSC 10173)</name>
    <name type="common">Glume blotch fungus</name>
    <name type="synonym">Parastagonospora nodorum</name>
    <dbReference type="NCBI Taxonomy" id="321614"/>
    <lineage>
        <taxon>Eukaryota</taxon>
        <taxon>Fungi</taxon>
        <taxon>Dikarya</taxon>
        <taxon>Ascomycota</taxon>
        <taxon>Pezizomycotina</taxon>
        <taxon>Dothideomycetes</taxon>
        <taxon>Pleosporomycetidae</taxon>
        <taxon>Pleosporales</taxon>
        <taxon>Pleosporineae</taxon>
        <taxon>Phaeosphaeriaceae</taxon>
        <taxon>Parastagonospora</taxon>
    </lineage>
</organism>
<dbReference type="SUPFAM" id="SSF51695">
    <property type="entry name" value="PLC-like phosphodiesterases"/>
    <property type="match status" value="1"/>
</dbReference>
<dbReference type="InterPro" id="IPR036770">
    <property type="entry name" value="Ankyrin_rpt-contain_sf"/>
</dbReference>
<dbReference type="Proteomes" id="UP000663193">
    <property type="component" value="Chromosome 13"/>
</dbReference>
<dbReference type="Pfam" id="PF03009">
    <property type="entry name" value="GDPD"/>
    <property type="match status" value="1"/>
</dbReference>
<dbReference type="PANTHER" id="PTHR24198:SF165">
    <property type="entry name" value="ANKYRIN REPEAT-CONTAINING PROTEIN-RELATED"/>
    <property type="match status" value="1"/>
</dbReference>
<feature type="repeat" description="ANK" evidence="3">
    <location>
        <begin position="457"/>
        <end position="490"/>
    </location>
</feature>
<evidence type="ECO:0000256" key="4">
    <source>
        <dbReference type="SAM" id="MobiDB-lite"/>
    </source>
</evidence>
<feature type="repeat" description="ANK" evidence="3">
    <location>
        <begin position="392"/>
        <end position="424"/>
    </location>
</feature>
<evidence type="ECO:0000313" key="8">
    <source>
        <dbReference type="Proteomes" id="UP000663193"/>
    </source>
</evidence>
<dbReference type="Pfam" id="PF03105">
    <property type="entry name" value="SPX"/>
    <property type="match status" value="1"/>
</dbReference>
<dbReference type="VEuPathDB" id="FungiDB:JI435_051020"/>
<evidence type="ECO:0000256" key="2">
    <source>
        <dbReference type="ARBA" id="ARBA00023043"/>
    </source>
</evidence>
<dbReference type="Gene3D" id="3.20.20.190">
    <property type="entry name" value="Phosphatidylinositol (PI) phosphodiesterase"/>
    <property type="match status" value="1"/>
</dbReference>
<sequence length="1058" mass="118146">METLDPRPLVVLKKTASSTSLASKEDTTDSARFTRKFGKHIQKRQLEIPEYAASFVDYKALKKLIKKLSATPVIPPLGDSSHGSDSLDPQTSLQANKATFFFRVERELEKVNKFYLQKEAELRLRLSTLLDKKRVMQQHPHSVSKTSSRYVALEEGLKQFSMDLNKLEQFVEVNETAFSKILKKWDKTSKSREKQLYLARAVEVQPCFNREVISVLSDQATQAILDFSGWAEGEGMQAPLAAAEPRVSEPAFEARIELDNQFIQAINTANSVKIQECLARLSTLPDAREQVSRAFLGTVYDAPEAALKMLLDSNLVNLNQEDEINERNCLHKAAIKGRLEVLRLGLANDVDVHMTDVYGRLPLHYACMHGYVELVQELINAAPETVNFRDQDSFTPLIHAIVHSKLECVQLLLESGADITRLGPGEHVPLNLACQYASLEVLELLLKRSAEMLPDAEGLYPQHLVARSGKTPEMLLMLQKYGANLDQPDKLYQWTPLFHSASEGHVECLQTLLQCGVDVDIVDEKRLSAMYYATWEGHLECMRLLASRGRGVGLMTQKQTSPQITSQSMSSSMPAPMDLEGDIEGIPEFILPPPIIPFRRYGHNFLDTKTFVVINFEKVGKDAIRFYDEQKYPAARLTISSKSSDLIPRNILLPIQDEFKVISFQIENIDNFSIDFDVYPTIGSKVIARSVASSKVFTDRSKSTGRWHLELFDPRLRSIGRATFDFQVVKPFHGIPLEITHFATYWKATSQLDSQPHTLITGSSLSGDYVRLFVQLTADGIPVLYPRWKINYQGLEVPVNILTYEQFAAIGAHQNAVTAAQLASTLSNATSNDIPMIYQALASSFITLKEALHLLPAHIHVELHVLFPSRLEEEQLKLGPTHDMNEFADRILTIVFEHARLLREQGAGEIDGTLRSVLFSSFNQDICTVLNWKQPNYPILLCNELGADTLQAPSGPTHVVRSSGRTTTSVKEAVQIARDNNFMGLICSSRLLALAPALIESIKTAGLVLVTDITDSPEDGSGQSKPAVAQPRRQATPDGVDGYLRGNGVLCFNETVDM</sequence>
<dbReference type="PROSITE" id="PS51382">
    <property type="entry name" value="SPX"/>
    <property type="match status" value="1"/>
</dbReference>
<evidence type="ECO:0000259" key="6">
    <source>
        <dbReference type="PROSITE" id="PS51704"/>
    </source>
</evidence>
<evidence type="ECO:0000256" key="1">
    <source>
        <dbReference type="ARBA" id="ARBA00022737"/>
    </source>
</evidence>
<dbReference type="PROSITE" id="PS51704">
    <property type="entry name" value="GP_PDE"/>
    <property type="match status" value="1"/>
</dbReference>
<protein>
    <recommendedName>
        <fullName evidence="9">Ankyrin repeat protein nuc-2</fullName>
    </recommendedName>
</protein>
<gene>
    <name evidence="7" type="ORF">JI435_051020</name>
</gene>
<dbReference type="InterPro" id="IPR017946">
    <property type="entry name" value="PLC-like_Pdiesterase_TIM-brl"/>
</dbReference>
<dbReference type="PANTHER" id="PTHR24198">
    <property type="entry name" value="ANKYRIN REPEAT AND PROTEIN KINASE DOMAIN-CONTAINING PROTEIN"/>
    <property type="match status" value="1"/>
</dbReference>
<dbReference type="PRINTS" id="PR01415">
    <property type="entry name" value="ANKYRIN"/>
</dbReference>
<dbReference type="EMBL" id="CP069035">
    <property type="protein sequence ID" value="QRD02123.1"/>
    <property type="molecule type" value="Genomic_DNA"/>
</dbReference>
<evidence type="ECO:0000259" key="5">
    <source>
        <dbReference type="PROSITE" id="PS51382"/>
    </source>
</evidence>
<dbReference type="PROSITE" id="PS50088">
    <property type="entry name" value="ANK_REPEAT"/>
    <property type="match status" value="4"/>
</dbReference>
<keyword evidence="8" id="KW-1185">Reference proteome</keyword>
<dbReference type="GO" id="GO:0008081">
    <property type="term" value="F:phosphoric diester hydrolase activity"/>
    <property type="evidence" value="ECO:0007669"/>
    <property type="project" value="InterPro"/>
</dbReference>
<dbReference type="InterPro" id="IPR004331">
    <property type="entry name" value="SPX_dom"/>
</dbReference>
<feature type="domain" description="SPX" evidence="5">
    <location>
        <begin position="35"/>
        <end position="199"/>
    </location>
</feature>
<dbReference type="Pfam" id="PF25329">
    <property type="entry name" value="C2_GDE1"/>
    <property type="match status" value="1"/>
</dbReference>
<dbReference type="Pfam" id="PF12796">
    <property type="entry name" value="Ank_2"/>
    <property type="match status" value="2"/>
</dbReference>
<feature type="repeat" description="ANK" evidence="3">
    <location>
        <begin position="492"/>
        <end position="524"/>
    </location>
</feature>
<dbReference type="AlphaFoldDB" id="A0A7U2FB99"/>
<evidence type="ECO:0000313" key="7">
    <source>
        <dbReference type="EMBL" id="QRD02123.1"/>
    </source>
</evidence>
<keyword evidence="2 3" id="KW-0040">ANK repeat</keyword>
<dbReference type="CDD" id="cd14483">
    <property type="entry name" value="SPX_PHO81_NUC-2_like"/>
    <property type="match status" value="1"/>
</dbReference>
<dbReference type="InterPro" id="IPR030395">
    <property type="entry name" value="GP_PDE_dom"/>
</dbReference>
<feature type="domain" description="GP-PDE" evidence="6">
    <location>
        <begin position="739"/>
        <end position="1047"/>
    </location>
</feature>
<name>A0A7U2FB99_PHANO</name>
<keyword evidence="1" id="KW-0677">Repeat</keyword>
<evidence type="ECO:0000256" key="3">
    <source>
        <dbReference type="PROSITE-ProRule" id="PRU00023"/>
    </source>
</evidence>
<dbReference type="InterPro" id="IPR057506">
    <property type="entry name" value="C2_GPCPD1"/>
</dbReference>
<proteinExistence type="predicted"/>